<keyword evidence="1" id="KW-0813">Transport</keyword>
<evidence type="ECO:0000256" key="7">
    <source>
        <dbReference type="ARBA" id="ARBA00023136"/>
    </source>
</evidence>
<dbReference type="InterPro" id="IPR048631">
    <property type="entry name" value="SecD_1st"/>
</dbReference>
<protein>
    <submittedName>
        <fullName evidence="9">Preprotein translocase subunit SecD</fullName>
    </submittedName>
</protein>
<name>T0ZXR3_9ZZZZ</name>
<keyword evidence="7" id="KW-0472">Membrane</keyword>
<reference evidence="9" key="2">
    <citation type="journal article" date="2014" name="ISME J.">
        <title>Microbial stratification in low pH oxic and suboxic macroscopic growths along an acid mine drainage.</title>
        <authorList>
            <person name="Mendez-Garcia C."/>
            <person name="Mesa V."/>
            <person name="Sprenger R.R."/>
            <person name="Richter M."/>
            <person name="Diez M.S."/>
            <person name="Solano J."/>
            <person name="Bargiela R."/>
            <person name="Golyshina O.V."/>
            <person name="Manteca A."/>
            <person name="Ramos J.L."/>
            <person name="Gallego J.R."/>
            <person name="Llorente I."/>
            <person name="Martins Dos Santos V.A."/>
            <person name="Jensen O.N."/>
            <person name="Pelaez A.I."/>
            <person name="Sanchez J."/>
            <person name="Ferrer M."/>
        </authorList>
    </citation>
    <scope>NUCLEOTIDE SEQUENCE</scope>
</reference>
<proteinExistence type="predicted"/>
<dbReference type="GO" id="GO:0015031">
    <property type="term" value="P:protein transport"/>
    <property type="evidence" value="ECO:0007669"/>
    <property type="project" value="UniProtKB-KW"/>
</dbReference>
<evidence type="ECO:0000256" key="3">
    <source>
        <dbReference type="ARBA" id="ARBA00022692"/>
    </source>
</evidence>
<keyword evidence="3" id="KW-0812">Transmembrane</keyword>
<dbReference type="GO" id="GO:0005886">
    <property type="term" value="C:plasma membrane"/>
    <property type="evidence" value="ECO:0007669"/>
    <property type="project" value="TreeGrafter"/>
</dbReference>
<comment type="caution">
    <text evidence="9">The sequence shown here is derived from an EMBL/GenBank/DDBJ whole genome shotgun (WGS) entry which is preliminary data.</text>
</comment>
<dbReference type="PANTHER" id="PTHR30081:SF8">
    <property type="entry name" value="PROTEIN TRANSLOCASE SUBUNIT SECF"/>
    <property type="match status" value="1"/>
</dbReference>
<evidence type="ECO:0000256" key="2">
    <source>
        <dbReference type="ARBA" id="ARBA00022475"/>
    </source>
</evidence>
<sequence>VDGYNQIYNVAVRHTSPTASYPSNVHPTLLGTQPYIHKGLDLQGGTSLTLAICEGPNNPAQGCRTGLPKGKTMAQAQAATLTIISRRVNTLGVADTQVQAQGNNEILVQLPGVGIQQALQTLGKTSQLHFAVAVPGKPTVNGAPGTCTTQTCIDQQQ</sequence>
<feature type="domain" description="Protein translocase subunit SecDF P1" evidence="8">
    <location>
        <begin position="80"/>
        <end position="131"/>
    </location>
</feature>
<organism evidence="9">
    <name type="scientific">mine drainage metagenome</name>
    <dbReference type="NCBI Taxonomy" id="410659"/>
    <lineage>
        <taxon>unclassified sequences</taxon>
        <taxon>metagenomes</taxon>
        <taxon>ecological metagenomes</taxon>
    </lineage>
</organism>
<evidence type="ECO:0000313" key="9">
    <source>
        <dbReference type="EMBL" id="EQD34705.1"/>
    </source>
</evidence>
<accession>T0ZXR3</accession>
<dbReference type="Gene3D" id="3.30.70.3220">
    <property type="match status" value="1"/>
</dbReference>
<gene>
    <name evidence="9" type="ORF">B1B_17090</name>
</gene>
<evidence type="ECO:0000256" key="4">
    <source>
        <dbReference type="ARBA" id="ARBA00022927"/>
    </source>
</evidence>
<keyword evidence="4" id="KW-0653">Protein transport</keyword>
<evidence type="ECO:0000256" key="5">
    <source>
        <dbReference type="ARBA" id="ARBA00022989"/>
    </source>
</evidence>
<evidence type="ECO:0000256" key="6">
    <source>
        <dbReference type="ARBA" id="ARBA00023010"/>
    </source>
</evidence>
<dbReference type="EMBL" id="AUZY01011411">
    <property type="protein sequence ID" value="EQD34705.1"/>
    <property type="molecule type" value="Genomic_DNA"/>
</dbReference>
<feature type="non-terminal residue" evidence="9">
    <location>
        <position position="1"/>
    </location>
</feature>
<dbReference type="PANTHER" id="PTHR30081">
    <property type="entry name" value="PROTEIN-EXPORT MEMBRANE PROTEIN SEC"/>
    <property type="match status" value="1"/>
</dbReference>
<keyword evidence="2" id="KW-1003">Cell membrane</keyword>
<dbReference type="Pfam" id="PF21760">
    <property type="entry name" value="SecD_1st"/>
    <property type="match status" value="1"/>
</dbReference>
<keyword evidence="5" id="KW-1133">Transmembrane helix</keyword>
<feature type="non-terminal residue" evidence="9">
    <location>
        <position position="157"/>
    </location>
</feature>
<keyword evidence="6" id="KW-0811">Translocation</keyword>
<reference evidence="9" key="1">
    <citation type="submission" date="2013-08" db="EMBL/GenBank/DDBJ databases">
        <authorList>
            <person name="Mendez C."/>
            <person name="Richter M."/>
            <person name="Ferrer M."/>
            <person name="Sanchez J."/>
        </authorList>
    </citation>
    <scope>NUCLEOTIDE SEQUENCE</scope>
</reference>
<dbReference type="InterPro" id="IPR022813">
    <property type="entry name" value="SecD/SecF_arch_bac"/>
</dbReference>
<evidence type="ECO:0000256" key="1">
    <source>
        <dbReference type="ARBA" id="ARBA00022448"/>
    </source>
</evidence>
<dbReference type="AlphaFoldDB" id="T0ZXR3"/>
<evidence type="ECO:0000259" key="8">
    <source>
        <dbReference type="Pfam" id="PF21760"/>
    </source>
</evidence>